<name>A0A067R0G7_ZOONE</name>
<gene>
    <name evidence="1" type="ORF">L798_14451</name>
</gene>
<proteinExistence type="predicted"/>
<accession>A0A067R0G7</accession>
<dbReference type="AlphaFoldDB" id="A0A067R0G7"/>
<dbReference type="Proteomes" id="UP000027135">
    <property type="component" value="Unassembled WGS sequence"/>
</dbReference>
<reference evidence="1 2" key="1">
    <citation type="journal article" date="2014" name="Nat. Commun.">
        <title>Molecular traces of alternative social organization in a termite genome.</title>
        <authorList>
            <person name="Terrapon N."/>
            <person name="Li C."/>
            <person name="Robertson H.M."/>
            <person name="Ji L."/>
            <person name="Meng X."/>
            <person name="Booth W."/>
            <person name="Chen Z."/>
            <person name="Childers C.P."/>
            <person name="Glastad K.M."/>
            <person name="Gokhale K."/>
            <person name="Gowin J."/>
            <person name="Gronenberg W."/>
            <person name="Hermansen R.A."/>
            <person name="Hu H."/>
            <person name="Hunt B.G."/>
            <person name="Huylmans A.K."/>
            <person name="Khalil S.M."/>
            <person name="Mitchell R.D."/>
            <person name="Munoz-Torres M.C."/>
            <person name="Mustard J.A."/>
            <person name="Pan H."/>
            <person name="Reese J.T."/>
            <person name="Scharf M.E."/>
            <person name="Sun F."/>
            <person name="Vogel H."/>
            <person name="Xiao J."/>
            <person name="Yang W."/>
            <person name="Yang Z."/>
            <person name="Yang Z."/>
            <person name="Zhou J."/>
            <person name="Zhu J."/>
            <person name="Brent C.S."/>
            <person name="Elsik C.G."/>
            <person name="Goodisman M.A."/>
            <person name="Liberles D.A."/>
            <person name="Roe R.M."/>
            <person name="Vargo E.L."/>
            <person name="Vilcinskas A."/>
            <person name="Wang J."/>
            <person name="Bornberg-Bauer E."/>
            <person name="Korb J."/>
            <person name="Zhang G."/>
            <person name="Liebig J."/>
        </authorList>
    </citation>
    <scope>NUCLEOTIDE SEQUENCE [LARGE SCALE GENOMIC DNA]</scope>
    <source>
        <tissue evidence="1">Whole organism</tissue>
    </source>
</reference>
<protein>
    <submittedName>
        <fullName evidence="1">Uncharacterized protein</fullName>
    </submittedName>
</protein>
<dbReference type="InParanoid" id="A0A067R0G7"/>
<organism evidence="1 2">
    <name type="scientific">Zootermopsis nevadensis</name>
    <name type="common">Dampwood termite</name>
    <dbReference type="NCBI Taxonomy" id="136037"/>
    <lineage>
        <taxon>Eukaryota</taxon>
        <taxon>Metazoa</taxon>
        <taxon>Ecdysozoa</taxon>
        <taxon>Arthropoda</taxon>
        <taxon>Hexapoda</taxon>
        <taxon>Insecta</taxon>
        <taxon>Pterygota</taxon>
        <taxon>Neoptera</taxon>
        <taxon>Polyneoptera</taxon>
        <taxon>Dictyoptera</taxon>
        <taxon>Blattodea</taxon>
        <taxon>Blattoidea</taxon>
        <taxon>Termitoidae</taxon>
        <taxon>Termopsidae</taxon>
        <taxon>Zootermopsis</taxon>
    </lineage>
</organism>
<evidence type="ECO:0000313" key="2">
    <source>
        <dbReference type="Proteomes" id="UP000027135"/>
    </source>
</evidence>
<dbReference type="EMBL" id="KK853131">
    <property type="protein sequence ID" value="KDR10929.1"/>
    <property type="molecule type" value="Genomic_DNA"/>
</dbReference>
<sequence length="114" mass="13230">MNKSNSKRRMKVGTCTLHKQHLKSALSSFKKHSFKAKRQALAKKCGKEDNKFYKSSSVITPFSHTYVMLELRKCFLRHNWTYATKLLLMLLDGGTLSLKRVMLKESQEQIIPQP</sequence>
<evidence type="ECO:0000313" key="1">
    <source>
        <dbReference type="EMBL" id="KDR10929.1"/>
    </source>
</evidence>
<keyword evidence="2" id="KW-1185">Reference proteome</keyword>